<dbReference type="AlphaFoldDB" id="A0A284QPD6"/>
<feature type="transmembrane region" description="Helical" evidence="1">
    <location>
        <begin position="109"/>
        <end position="131"/>
    </location>
</feature>
<dbReference type="Proteomes" id="UP000219338">
    <property type="component" value="Unassembled WGS sequence"/>
</dbReference>
<accession>A0A284QPD6</accession>
<feature type="transmembrane region" description="Helical" evidence="1">
    <location>
        <begin position="143"/>
        <end position="166"/>
    </location>
</feature>
<reference evidence="3" key="1">
    <citation type="journal article" date="2017" name="Nat. Ecol. Evol.">
        <title>Genome expansion and lineage-specific genetic innovations in the forest pathogenic fungi Armillaria.</title>
        <authorList>
            <person name="Sipos G."/>
            <person name="Prasanna A.N."/>
            <person name="Walter M.C."/>
            <person name="O'Connor E."/>
            <person name="Balint B."/>
            <person name="Krizsan K."/>
            <person name="Kiss B."/>
            <person name="Hess J."/>
            <person name="Varga T."/>
            <person name="Slot J."/>
            <person name="Riley R."/>
            <person name="Boka B."/>
            <person name="Rigling D."/>
            <person name="Barry K."/>
            <person name="Lee J."/>
            <person name="Mihaltcheva S."/>
            <person name="LaButti K."/>
            <person name="Lipzen A."/>
            <person name="Waldron R."/>
            <person name="Moloney N.M."/>
            <person name="Sperisen C."/>
            <person name="Kredics L."/>
            <person name="Vagvoelgyi C."/>
            <person name="Patrignani A."/>
            <person name="Fitzpatrick D."/>
            <person name="Nagy I."/>
            <person name="Doyle S."/>
            <person name="Anderson J.B."/>
            <person name="Grigoriev I.V."/>
            <person name="Gueldener U."/>
            <person name="Muensterkoetter M."/>
            <person name="Nagy L.G."/>
        </authorList>
    </citation>
    <scope>NUCLEOTIDE SEQUENCE [LARGE SCALE GENOMIC DNA]</scope>
    <source>
        <strain evidence="3">C18/9</strain>
    </source>
</reference>
<keyword evidence="1" id="KW-0812">Transmembrane</keyword>
<proteinExistence type="predicted"/>
<evidence type="ECO:0000313" key="2">
    <source>
        <dbReference type="EMBL" id="SJK98311.1"/>
    </source>
</evidence>
<feature type="transmembrane region" description="Helical" evidence="1">
    <location>
        <begin position="64"/>
        <end position="89"/>
    </location>
</feature>
<dbReference type="EMBL" id="FUEG01000001">
    <property type="protein sequence ID" value="SJK98311.1"/>
    <property type="molecule type" value="Genomic_DNA"/>
</dbReference>
<keyword evidence="3" id="KW-1185">Reference proteome</keyword>
<feature type="transmembrane region" description="Helical" evidence="1">
    <location>
        <begin position="220"/>
        <end position="238"/>
    </location>
</feature>
<name>A0A284QPD6_ARMOS</name>
<evidence type="ECO:0000256" key="1">
    <source>
        <dbReference type="SAM" id="Phobius"/>
    </source>
</evidence>
<protein>
    <recommendedName>
        <fullName evidence="4">Integral membrane protein</fullName>
    </recommendedName>
</protein>
<evidence type="ECO:0000313" key="3">
    <source>
        <dbReference type="Proteomes" id="UP000219338"/>
    </source>
</evidence>
<keyword evidence="1" id="KW-0472">Membrane</keyword>
<feature type="transmembrane region" description="Helical" evidence="1">
    <location>
        <begin position="178"/>
        <end position="199"/>
    </location>
</feature>
<keyword evidence="1" id="KW-1133">Transmembrane helix</keyword>
<dbReference type="OrthoDB" id="2988232at2759"/>
<sequence length="333" mass="37190">MSTQVDSPSDLTDDDRAFVFHYLDTLLNSRILYAQLYGMYTGILAVTLWNIFISKCWRIRRVPVVVITLLHALITIGFAAEWSPVHSAFIENGQNLLTVYSRFTEASTVTLVVGGIASTMSTVITDLYMIWCCWMVWGRRWPIVLPPILSLNSATVLRIIEVYYGYINTPFKTFRTLYVSFILATTLWCTVLIICRILTVTGVRRRAGGQLRVYHRFIEVLVESSALYSISLILFLAFDACDSFGMYYLDAIAGITKGVAPTLLIGRAAAGHTHPNDDYDGSTVSSLHFQAPSEAGTTSIQESIIESAVLEIDIEAQQQQSDELAVVVVERTE</sequence>
<gene>
    <name evidence="2" type="ORF">ARMOST_01576</name>
</gene>
<feature type="transmembrane region" description="Helical" evidence="1">
    <location>
        <begin position="31"/>
        <end position="52"/>
    </location>
</feature>
<evidence type="ECO:0008006" key="4">
    <source>
        <dbReference type="Google" id="ProtNLM"/>
    </source>
</evidence>
<organism evidence="2 3">
    <name type="scientific">Armillaria ostoyae</name>
    <name type="common">Armillaria root rot fungus</name>
    <dbReference type="NCBI Taxonomy" id="47428"/>
    <lineage>
        <taxon>Eukaryota</taxon>
        <taxon>Fungi</taxon>
        <taxon>Dikarya</taxon>
        <taxon>Basidiomycota</taxon>
        <taxon>Agaricomycotina</taxon>
        <taxon>Agaricomycetes</taxon>
        <taxon>Agaricomycetidae</taxon>
        <taxon>Agaricales</taxon>
        <taxon>Marasmiineae</taxon>
        <taxon>Physalacriaceae</taxon>
        <taxon>Armillaria</taxon>
    </lineage>
</organism>